<dbReference type="AlphaFoldDB" id="A0A919HMY8"/>
<sequence length="45" mass="4912">MKIDSRSFIARGREAIEGDALDDVTVIGVVTFTICDVRQDDNAVV</sequence>
<comment type="caution">
    <text evidence="1">The sequence shown here is derived from an EMBL/GenBank/DDBJ whole genome shotgun (WGS) entry which is preliminary data.</text>
</comment>
<dbReference type="Proteomes" id="UP000655094">
    <property type="component" value="Unassembled WGS sequence"/>
</dbReference>
<proteinExistence type="predicted"/>
<protein>
    <submittedName>
        <fullName evidence="1">Uncharacterized protein</fullName>
    </submittedName>
</protein>
<dbReference type="EMBL" id="BNFF01000001">
    <property type="protein sequence ID" value="GHK50497.1"/>
    <property type="molecule type" value="Genomic_DNA"/>
</dbReference>
<name>A0A919HMY8_KLEPN</name>
<accession>A0A919HMY8</accession>
<reference evidence="1" key="1">
    <citation type="submission" date="2020-10" db="EMBL/GenBank/DDBJ databases">
        <title>Genome Sequence of ESBL Producing Zambian Clinical Strains.</title>
        <authorList>
            <person name="Shawa M."/>
            <person name="Furuta Y."/>
            <person name="Simbotwe M."/>
            <person name="Mulenga E."/>
            <person name="Mubanga M."/>
            <person name="Mulenga G."/>
            <person name="Kaile C."/>
            <person name="Zorigt T."/>
            <person name="Hang'ombe B."/>
            <person name="Higashi H."/>
        </authorList>
    </citation>
    <scope>NUCLEOTIDE SEQUENCE</scope>
    <source>
        <strain evidence="1">Zam_UTH_09</strain>
    </source>
</reference>
<dbReference type="RefSeq" id="WP_158100152.1">
    <property type="nucleotide sequence ID" value="NZ_BIKV01000014.1"/>
</dbReference>
<gene>
    <name evidence="1" type="ORF">KPZU09_02330</name>
</gene>
<evidence type="ECO:0000313" key="2">
    <source>
        <dbReference type="Proteomes" id="UP000655094"/>
    </source>
</evidence>
<evidence type="ECO:0000313" key="1">
    <source>
        <dbReference type="EMBL" id="GHK50497.1"/>
    </source>
</evidence>
<organism evidence="1 2">
    <name type="scientific">Klebsiella pneumoniae</name>
    <dbReference type="NCBI Taxonomy" id="573"/>
    <lineage>
        <taxon>Bacteria</taxon>
        <taxon>Pseudomonadati</taxon>
        <taxon>Pseudomonadota</taxon>
        <taxon>Gammaproteobacteria</taxon>
        <taxon>Enterobacterales</taxon>
        <taxon>Enterobacteriaceae</taxon>
        <taxon>Klebsiella/Raoultella group</taxon>
        <taxon>Klebsiella</taxon>
        <taxon>Klebsiella pneumoniae complex</taxon>
    </lineage>
</organism>